<name>A0ABY6MEJ3_9BACT</name>
<feature type="domain" description="GIY-YIG" evidence="1">
    <location>
        <begin position="1"/>
        <end position="63"/>
    </location>
</feature>
<dbReference type="RefSeq" id="WP_264808681.1">
    <property type="nucleotide sequence ID" value="NZ_CP110226.1"/>
</dbReference>
<evidence type="ECO:0000313" key="2">
    <source>
        <dbReference type="EMBL" id="UZD22227.1"/>
    </source>
</evidence>
<reference evidence="2" key="1">
    <citation type="submission" date="2022-10" db="EMBL/GenBank/DDBJ databases">
        <title>Algoriphagus sp. a novel bacteria isolate from halophytes salicornia europaea.</title>
        <authorList>
            <person name="Peng Y."/>
            <person name="Jiang L."/>
            <person name="Lee J."/>
        </authorList>
    </citation>
    <scope>NUCLEOTIDE SEQUENCE</scope>
    <source>
        <strain evidence="2">TR-M5</strain>
    </source>
</reference>
<protein>
    <submittedName>
        <fullName evidence="2">GIY-YIG nuclease family protein</fullName>
    </submittedName>
</protein>
<dbReference type="Gene3D" id="3.40.1440.10">
    <property type="entry name" value="GIY-YIG endonuclease"/>
    <property type="match status" value="1"/>
</dbReference>
<dbReference type="InterPro" id="IPR035901">
    <property type="entry name" value="GIY-YIG_endonuc_sf"/>
</dbReference>
<organism evidence="2 3">
    <name type="scientific">Algoriphagus halophytocola</name>
    <dbReference type="NCBI Taxonomy" id="2991499"/>
    <lineage>
        <taxon>Bacteria</taxon>
        <taxon>Pseudomonadati</taxon>
        <taxon>Bacteroidota</taxon>
        <taxon>Cytophagia</taxon>
        <taxon>Cytophagales</taxon>
        <taxon>Cyclobacteriaceae</taxon>
        <taxon>Algoriphagus</taxon>
    </lineage>
</organism>
<proteinExistence type="predicted"/>
<sequence>MACYFYILHSIKLDRFYLGYTCESLDERLRKHLSDHTGFTAKSKDWKLVYQEEYFKSAFLLVG</sequence>
<gene>
    <name evidence="2" type="ORF">OM944_16360</name>
</gene>
<evidence type="ECO:0000313" key="3">
    <source>
        <dbReference type="Proteomes" id="UP001163156"/>
    </source>
</evidence>
<accession>A0ABY6MEJ3</accession>
<keyword evidence="3" id="KW-1185">Reference proteome</keyword>
<dbReference type="InterPro" id="IPR000305">
    <property type="entry name" value="GIY-YIG_endonuc"/>
</dbReference>
<dbReference type="Pfam" id="PF01541">
    <property type="entry name" value="GIY-YIG"/>
    <property type="match status" value="1"/>
</dbReference>
<dbReference type="PROSITE" id="PS50164">
    <property type="entry name" value="GIY_YIG"/>
    <property type="match status" value="1"/>
</dbReference>
<dbReference type="Proteomes" id="UP001163156">
    <property type="component" value="Chromosome"/>
</dbReference>
<dbReference type="EMBL" id="CP110226">
    <property type="protein sequence ID" value="UZD22227.1"/>
    <property type="molecule type" value="Genomic_DNA"/>
</dbReference>
<evidence type="ECO:0000259" key="1">
    <source>
        <dbReference type="PROSITE" id="PS50164"/>
    </source>
</evidence>